<dbReference type="AlphaFoldDB" id="A0A1F5BTV2"/>
<evidence type="ECO:0000256" key="1">
    <source>
        <dbReference type="ARBA" id="ARBA00022723"/>
    </source>
</evidence>
<dbReference type="InterPro" id="IPR037523">
    <property type="entry name" value="VOC_core"/>
</dbReference>
<dbReference type="InterPro" id="IPR029068">
    <property type="entry name" value="Glyas_Bleomycin-R_OHBP_Dase"/>
</dbReference>
<keyword evidence="1" id="KW-0479">Metal-binding</keyword>
<dbReference type="PROSITE" id="PS51819">
    <property type="entry name" value="VOC"/>
    <property type="match status" value="1"/>
</dbReference>
<dbReference type="SUPFAM" id="SSF54593">
    <property type="entry name" value="Glyoxalase/Bleomycin resistance protein/Dihydroxybiphenyl dioxygenase"/>
    <property type="match status" value="1"/>
</dbReference>
<dbReference type="PANTHER" id="PTHR43279:SF1">
    <property type="entry name" value="CATECHOL-2,3-DIOXYGENASE"/>
    <property type="match status" value="1"/>
</dbReference>
<evidence type="ECO:0000313" key="3">
    <source>
        <dbReference type="EMBL" id="OGD34063.1"/>
    </source>
</evidence>
<dbReference type="STRING" id="1797298.A2988_01085"/>
<comment type="caution">
    <text evidence="3">The sequence shown here is derived from an EMBL/GenBank/DDBJ whole genome shotgun (WGS) entry which is preliminary data.</text>
</comment>
<protein>
    <submittedName>
        <fullName evidence="3">Glyoxalase</fullName>
    </submittedName>
</protein>
<dbReference type="PROSITE" id="PS00934">
    <property type="entry name" value="GLYOXALASE_I_1"/>
    <property type="match status" value="1"/>
</dbReference>
<gene>
    <name evidence="3" type="ORF">A2988_01085</name>
</gene>
<dbReference type="GO" id="GO:0004462">
    <property type="term" value="F:lactoylglutathione lyase activity"/>
    <property type="evidence" value="ECO:0007669"/>
    <property type="project" value="InterPro"/>
</dbReference>
<sequence length="148" mass="16690">MRIKELGHVVLYVSDLERSADFYRDVLGFTQITRDAKQGLAVFSSGRTHHELLLIEIGMEPEPRRLRTGLYHIGFKIGDKPEDIQNAYRELKEKGVTIMGASDHTVTHSVYILDPDGNELELYADVSDAWKKNPAAITAPIKELKLKG</sequence>
<accession>A0A1F5BTV2</accession>
<dbReference type="InterPro" id="IPR018146">
    <property type="entry name" value="Glyoxalase_1_CS"/>
</dbReference>
<dbReference type="InterPro" id="IPR004360">
    <property type="entry name" value="Glyas_Fos-R_dOase_dom"/>
</dbReference>
<name>A0A1F5BTV2_9BACT</name>
<reference evidence="3 4" key="1">
    <citation type="journal article" date="2016" name="Nat. Commun.">
        <title>Thousands of microbial genomes shed light on interconnected biogeochemical processes in an aquifer system.</title>
        <authorList>
            <person name="Anantharaman K."/>
            <person name="Brown C.T."/>
            <person name="Hug L.A."/>
            <person name="Sharon I."/>
            <person name="Castelle C.J."/>
            <person name="Probst A.J."/>
            <person name="Thomas B.C."/>
            <person name="Singh A."/>
            <person name="Wilkins M.J."/>
            <person name="Karaoz U."/>
            <person name="Brodie E.L."/>
            <person name="Williams K.H."/>
            <person name="Hubbard S.S."/>
            <person name="Banfield J.F."/>
        </authorList>
    </citation>
    <scope>NUCLEOTIDE SEQUENCE [LARGE SCALE GENOMIC DNA]</scope>
</reference>
<dbReference type="Pfam" id="PF00903">
    <property type="entry name" value="Glyoxalase"/>
    <property type="match status" value="1"/>
</dbReference>
<feature type="domain" description="VOC" evidence="2">
    <location>
        <begin position="5"/>
        <end position="125"/>
    </location>
</feature>
<dbReference type="Gene3D" id="3.10.180.10">
    <property type="entry name" value="2,3-Dihydroxybiphenyl 1,2-Dioxygenase, domain 1"/>
    <property type="match status" value="1"/>
</dbReference>
<dbReference type="GO" id="GO:0046872">
    <property type="term" value="F:metal ion binding"/>
    <property type="evidence" value="ECO:0007669"/>
    <property type="project" value="UniProtKB-KW"/>
</dbReference>
<evidence type="ECO:0000259" key="2">
    <source>
        <dbReference type="PROSITE" id="PS51819"/>
    </source>
</evidence>
<evidence type="ECO:0000313" key="4">
    <source>
        <dbReference type="Proteomes" id="UP000176650"/>
    </source>
</evidence>
<proteinExistence type="predicted"/>
<dbReference type="PANTHER" id="PTHR43279">
    <property type="entry name" value="CATECHOL-2,3-DIOXYGENASE"/>
    <property type="match status" value="1"/>
</dbReference>
<dbReference type="EMBL" id="MEYS01000002">
    <property type="protein sequence ID" value="OGD34063.1"/>
    <property type="molecule type" value="Genomic_DNA"/>
</dbReference>
<organism evidence="3 4">
    <name type="scientific">Candidatus Azambacteria bacterium RIFCSPLOWO2_01_FULL_46_25</name>
    <dbReference type="NCBI Taxonomy" id="1797298"/>
    <lineage>
        <taxon>Bacteria</taxon>
        <taxon>Candidatus Azamiibacteriota</taxon>
    </lineage>
</organism>
<dbReference type="Proteomes" id="UP000176650">
    <property type="component" value="Unassembled WGS sequence"/>
</dbReference>